<feature type="transmembrane region" description="Helical" evidence="2">
    <location>
        <begin position="27"/>
        <end position="52"/>
    </location>
</feature>
<keyword evidence="2" id="KW-0472">Membrane</keyword>
<gene>
    <name evidence="3" type="ORF">TTHERM_00582400</name>
</gene>
<feature type="transmembrane region" description="Helical" evidence="2">
    <location>
        <begin position="262"/>
        <end position="280"/>
    </location>
</feature>
<dbReference type="EMBL" id="GG662649">
    <property type="protein sequence ID" value="EAR98734.3"/>
    <property type="molecule type" value="Genomic_DNA"/>
</dbReference>
<reference evidence="4" key="1">
    <citation type="journal article" date="2006" name="PLoS Biol.">
        <title>Macronuclear genome sequence of the ciliate Tetrahymena thermophila, a model eukaryote.</title>
        <authorList>
            <person name="Eisen J.A."/>
            <person name="Coyne R.S."/>
            <person name="Wu M."/>
            <person name="Wu D."/>
            <person name="Thiagarajan M."/>
            <person name="Wortman J.R."/>
            <person name="Badger J.H."/>
            <person name="Ren Q."/>
            <person name="Amedeo P."/>
            <person name="Jones K.M."/>
            <person name="Tallon L.J."/>
            <person name="Delcher A.L."/>
            <person name="Salzberg S.L."/>
            <person name="Silva J.C."/>
            <person name="Haas B.J."/>
            <person name="Majoros W.H."/>
            <person name="Farzad M."/>
            <person name="Carlton J.M."/>
            <person name="Smith R.K. Jr."/>
            <person name="Garg J."/>
            <person name="Pearlman R.E."/>
            <person name="Karrer K.M."/>
            <person name="Sun L."/>
            <person name="Manning G."/>
            <person name="Elde N.C."/>
            <person name="Turkewitz A.P."/>
            <person name="Asai D.J."/>
            <person name="Wilkes D.E."/>
            <person name="Wang Y."/>
            <person name="Cai H."/>
            <person name="Collins K."/>
            <person name="Stewart B.A."/>
            <person name="Lee S.R."/>
            <person name="Wilamowska K."/>
            <person name="Weinberg Z."/>
            <person name="Ruzzo W.L."/>
            <person name="Wloga D."/>
            <person name="Gaertig J."/>
            <person name="Frankel J."/>
            <person name="Tsao C.-C."/>
            <person name="Gorovsky M.A."/>
            <person name="Keeling P.J."/>
            <person name="Waller R.F."/>
            <person name="Patron N.J."/>
            <person name="Cherry J.M."/>
            <person name="Stover N.A."/>
            <person name="Krieger C.J."/>
            <person name="del Toro C."/>
            <person name="Ryder H.F."/>
            <person name="Williamson S.C."/>
            <person name="Barbeau R.A."/>
            <person name="Hamilton E.P."/>
            <person name="Orias E."/>
        </authorList>
    </citation>
    <scope>NUCLEOTIDE SEQUENCE [LARGE SCALE GENOMIC DNA]</scope>
    <source>
        <strain evidence="4">SB210</strain>
    </source>
</reference>
<name>Q23Q50_TETTS</name>
<protein>
    <submittedName>
        <fullName evidence="3">Transmembrane protein, putative</fullName>
    </submittedName>
</protein>
<evidence type="ECO:0000256" key="2">
    <source>
        <dbReference type="SAM" id="Phobius"/>
    </source>
</evidence>
<dbReference type="RefSeq" id="XP_001018979.3">
    <property type="nucleotide sequence ID" value="XM_001018979.3"/>
</dbReference>
<organism evidence="3 4">
    <name type="scientific">Tetrahymena thermophila (strain SB210)</name>
    <dbReference type="NCBI Taxonomy" id="312017"/>
    <lineage>
        <taxon>Eukaryota</taxon>
        <taxon>Sar</taxon>
        <taxon>Alveolata</taxon>
        <taxon>Ciliophora</taxon>
        <taxon>Intramacronucleata</taxon>
        <taxon>Oligohymenophorea</taxon>
        <taxon>Hymenostomatida</taxon>
        <taxon>Tetrahymenina</taxon>
        <taxon>Tetrahymenidae</taxon>
        <taxon>Tetrahymena</taxon>
    </lineage>
</organism>
<keyword evidence="4" id="KW-1185">Reference proteome</keyword>
<dbReference type="HOGENOM" id="CLU_013044_0_0_1"/>
<evidence type="ECO:0000256" key="1">
    <source>
        <dbReference type="SAM" id="MobiDB-lite"/>
    </source>
</evidence>
<proteinExistence type="predicted"/>
<keyword evidence="2" id="KW-1133">Transmembrane helix</keyword>
<evidence type="ECO:0000313" key="3">
    <source>
        <dbReference type="EMBL" id="EAR98734.3"/>
    </source>
</evidence>
<keyword evidence="2 3" id="KW-0812">Transmembrane</keyword>
<dbReference type="InParanoid" id="Q23Q50"/>
<evidence type="ECO:0000313" key="4">
    <source>
        <dbReference type="Proteomes" id="UP000009168"/>
    </source>
</evidence>
<sequence length="496" mass="57618">MSFSRIDLFSSSFNFNIGGSNIQRGTIAGAIFTIIVIALTLSYFIYLIDLYFSNKIEPLYRAQNIINNQTQQLDINSNIYAIKINYLFPTDEQLKYTYSVIMGTYKNDTNAYQVNIITKNCEDPNLGEQFECLDQIQFSDDNQKNDIKNFDYNYKFTQINESQQKNCASQQEIDKTVNVVSSDQLKASNIKQQKQKTTIKDGLFIQQESSFTMPFNYNIDNQNLNRQFIRENLGFDAYSIVNLQIDQIYSQISIQYPTIPSVLALVNSVFNLLVILGFFLKIISQSSLKEDFFVILIKNVYQDIYQQILQLNDLKKSNSTIGQQTNSFISNQTQNTQENKLENQKGKEKDKHQNSSKIDDQKQAQDQVIKQLENNIFDQEKCKPFPLQDQQICISIVQKNESEMKSSQENTKLKIENIGPKLSYTNQLKQKDDNQSLIFSKDCFEERNKSQVRIIQKNQIQPKSKDLKSQGLDKQNIRNLDRQKSLGTIISYYKFR</sequence>
<dbReference type="AlphaFoldDB" id="Q23Q50"/>
<feature type="region of interest" description="Disordered" evidence="1">
    <location>
        <begin position="328"/>
        <end position="364"/>
    </location>
</feature>
<feature type="compositionally biased region" description="Polar residues" evidence="1">
    <location>
        <begin position="328"/>
        <end position="338"/>
    </location>
</feature>
<dbReference type="KEGG" id="tet:TTHERM_00582400"/>
<dbReference type="GeneID" id="7843455"/>
<dbReference type="Proteomes" id="UP000009168">
    <property type="component" value="Unassembled WGS sequence"/>
</dbReference>
<accession>Q23Q50</accession>
<feature type="compositionally biased region" description="Basic and acidic residues" evidence="1">
    <location>
        <begin position="339"/>
        <end position="363"/>
    </location>
</feature>